<dbReference type="Proteomes" id="UP000016935">
    <property type="component" value="Unassembled WGS sequence"/>
</dbReference>
<dbReference type="InterPro" id="IPR037459">
    <property type="entry name" value="RhgT-like"/>
</dbReference>
<evidence type="ECO:0000313" key="4">
    <source>
        <dbReference type="Proteomes" id="UP000016935"/>
    </source>
</evidence>
<dbReference type="PANTHER" id="PTHR43695">
    <property type="entry name" value="PUTATIVE (AFU_ORTHOLOGUE AFUA_2G17250)-RELATED"/>
    <property type="match status" value="1"/>
</dbReference>
<dbReference type="PANTHER" id="PTHR43695:SF2">
    <property type="entry name" value="PUTATIVE (AFU_ORTHOLOGUE AFUA_2G17250)-RELATED"/>
    <property type="match status" value="1"/>
</dbReference>
<gene>
    <name evidence="3" type="ORF">SETTUDRAFT_23321</name>
</gene>
<organism evidence="3 4">
    <name type="scientific">Exserohilum turcicum (strain 28A)</name>
    <name type="common">Northern leaf blight fungus</name>
    <name type="synonym">Setosphaeria turcica</name>
    <dbReference type="NCBI Taxonomy" id="671987"/>
    <lineage>
        <taxon>Eukaryota</taxon>
        <taxon>Fungi</taxon>
        <taxon>Dikarya</taxon>
        <taxon>Ascomycota</taxon>
        <taxon>Pezizomycotina</taxon>
        <taxon>Dothideomycetes</taxon>
        <taxon>Pleosporomycetidae</taxon>
        <taxon>Pleosporales</taxon>
        <taxon>Pleosporineae</taxon>
        <taxon>Pleosporaceae</taxon>
        <taxon>Exserohilum</taxon>
    </lineage>
</organism>
<dbReference type="GO" id="GO:0016787">
    <property type="term" value="F:hydrolase activity"/>
    <property type="evidence" value="ECO:0007669"/>
    <property type="project" value="InterPro"/>
</dbReference>
<proteinExistence type="predicted"/>
<dbReference type="InterPro" id="IPR036514">
    <property type="entry name" value="SGNH_hydro_sf"/>
</dbReference>
<protein>
    <submittedName>
        <fullName evidence="3">Carbohydrate esterase family 12 protein</fullName>
    </submittedName>
</protein>
<feature type="domain" description="SGNH hydrolase-type esterase" evidence="2">
    <location>
        <begin position="52"/>
        <end position="210"/>
    </location>
</feature>
<dbReference type="RefSeq" id="XP_008030047.1">
    <property type="nucleotide sequence ID" value="XM_008031856.1"/>
</dbReference>
<keyword evidence="4" id="KW-1185">Reference proteome</keyword>
<sequence length="259" mass="27809">MYLNSAFSYLALFASLSTATPVPDPDRRPSYFVLAGDGTTAPQSKFSGGWGDGFLNTCLVQGATGRNFGVNAATTVSYRADGHWAKVLAAAKAAGANGAYIPYVTIQFGHGDQRPENKISMAQFTRNLVQFVKEVKAIPATPILVTPLSKRDFDSSGHVIESLADVTAATKKAAELSHAILIDLNAASTKYLNAIGPKNAHTYNLHLSDNTHLSKGGSIVFGNMMGLHIDWAIARLVSYVRPVKEISQALQHNEFVPMQ</sequence>
<keyword evidence="1" id="KW-0732">Signal</keyword>
<dbReference type="Gene3D" id="3.40.50.1110">
    <property type="entry name" value="SGNH hydrolase"/>
    <property type="match status" value="1"/>
</dbReference>
<dbReference type="OrthoDB" id="5041285at2759"/>
<reference evidence="3 4" key="2">
    <citation type="journal article" date="2013" name="PLoS Genet.">
        <title>Comparative genome structure, secondary metabolite, and effector coding capacity across Cochliobolus pathogens.</title>
        <authorList>
            <person name="Condon B.J."/>
            <person name="Leng Y."/>
            <person name="Wu D."/>
            <person name="Bushley K.E."/>
            <person name="Ohm R.A."/>
            <person name="Otillar R."/>
            <person name="Martin J."/>
            <person name="Schackwitz W."/>
            <person name="Grimwood J."/>
            <person name="MohdZainudin N."/>
            <person name="Xue C."/>
            <person name="Wang R."/>
            <person name="Manning V.A."/>
            <person name="Dhillon B."/>
            <person name="Tu Z.J."/>
            <person name="Steffenson B.J."/>
            <person name="Salamov A."/>
            <person name="Sun H."/>
            <person name="Lowry S."/>
            <person name="LaButti K."/>
            <person name="Han J."/>
            <person name="Copeland A."/>
            <person name="Lindquist E."/>
            <person name="Barry K."/>
            <person name="Schmutz J."/>
            <person name="Baker S.E."/>
            <person name="Ciuffetti L.M."/>
            <person name="Grigoriev I.V."/>
            <person name="Zhong S."/>
            <person name="Turgeon B.G."/>
        </authorList>
    </citation>
    <scope>NUCLEOTIDE SEQUENCE [LARGE SCALE GENOMIC DNA]</scope>
    <source>
        <strain evidence="4">28A</strain>
    </source>
</reference>
<dbReference type="EMBL" id="KB908855">
    <property type="protein sequence ID" value="EOA82074.1"/>
    <property type="molecule type" value="Genomic_DNA"/>
</dbReference>
<dbReference type="GeneID" id="19402652"/>
<evidence type="ECO:0000256" key="1">
    <source>
        <dbReference type="SAM" id="SignalP"/>
    </source>
</evidence>
<reference evidence="3 4" key="1">
    <citation type="journal article" date="2012" name="PLoS Pathog.">
        <title>Diverse lifestyles and strategies of plant pathogenesis encoded in the genomes of eighteen Dothideomycetes fungi.</title>
        <authorList>
            <person name="Ohm R.A."/>
            <person name="Feau N."/>
            <person name="Henrissat B."/>
            <person name="Schoch C.L."/>
            <person name="Horwitz B.A."/>
            <person name="Barry K.W."/>
            <person name="Condon B.J."/>
            <person name="Copeland A.C."/>
            <person name="Dhillon B."/>
            <person name="Glaser F."/>
            <person name="Hesse C.N."/>
            <person name="Kosti I."/>
            <person name="LaButti K."/>
            <person name="Lindquist E.A."/>
            <person name="Lucas S."/>
            <person name="Salamov A.A."/>
            <person name="Bradshaw R.E."/>
            <person name="Ciuffetti L."/>
            <person name="Hamelin R.C."/>
            <person name="Kema G.H.J."/>
            <person name="Lawrence C."/>
            <person name="Scott J.A."/>
            <person name="Spatafora J.W."/>
            <person name="Turgeon B.G."/>
            <person name="de Wit P.J.G.M."/>
            <person name="Zhong S."/>
            <person name="Goodwin S.B."/>
            <person name="Grigoriev I.V."/>
        </authorList>
    </citation>
    <scope>NUCLEOTIDE SEQUENCE [LARGE SCALE GENOMIC DNA]</scope>
    <source>
        <strain evidence="4">28A</strain>
    </source>
</reference>
<dbReference type="STRING" id="671987.R0JX69"/>
<feature type="chain" id="PRO_5004343692" evidence="1">
    <location>
        <begin position="20"/>
        <end position="259"/>
    </location>
</feature>
<dbReference type="SUPFAM" id="SSF52266">
    <property type="entry name" value="SGNH hydrolase"/>
    <property type="match status" value="1"/>
</dbReference>
<dbReference type="eggNOG" id="ENOG502S5SG">
    <property type="taxonomic scope" value="Eukaryota"/>
</dbReference>
<dbReference type="AlphaFoldDB" id="R0JX69"/>
<dbReference type="InterPro" id="IPR013830">
    <property type="entry name" value="SGNH_hydro"/>
</dbReference>
<dbReference type="HOGENOM" id="CLU_065859_1_0_1"/>
<evidence type="ECO:0000313" key="3">
    <source>
        <dbReference type="EMBL" id="EOA82074.1"/>
    </source>
</evidence>
<accession>R0JX69</accession>
<name>R0JX69_EXST2</name>
<dbReference type="Pfam" id="PF13472">
    <property type="entry name" value="Lipase_GDSL_2"/>
    <property type="match status" value="1"/>
</dbReference>
<feature type="signal peptide" evidence="1">
    <location>
        <begin position="1"/>
        <end position="19"/>
    </location>
</feature>
<evidence type="ECO:0000259" key="2">
    <source>
        <dbReference type="Pfam" id="PF13472"/>
    </source>
</evidence>